<gene>
    <name evidence="3" type="ORF">GCM10010507_40260</name>
</gene>
<organism evidence="3 4">
    <name type="scientific">Streptomyces cinnamoneus</name>
    <name type="common">Streptoverticillium cinnamoneum</name>
    <dbReference type="NCBI Taxonomy" id="53446"/>
    <lineage>
        <taxon>Bacteria</taxon>
        <taxon>Bacillati</taxon>
        <taxon>Actinomycetota</taxon>
        <taxon>Actinomycetes</taxon>
        <taxon>Kitasatosporales</taxon>
        <taxon>Streptomycetaceae</taxon>
        <taxon>Streptomyces</taxon>
        <taxon>Streptomyces cinnamoneus group</taxon>
    </lineage>
</organism>
<reference evidence="3" key="1">
    <citation type="journal article" date="2014" name="Int. J. Syst. Evol. Microbiol.">
        <title>Complete genome sequence of Corynebacterium casei LMG S-19264T (=DSM 44701T), isolated from a smear-ripened cheese.</title>
        <authorList>
            <consortium name="US DOE Joint Genome Institute (JGI-PGF)"/>
            <person name="Walter F."/>
            <person name="Albersmeier A."/>
            <person name="Kalinowski J."/>
            <person name="Ruckert C."/>
        </authorList>
    </citation>
    <scope>NUCLEOTIDE SEQUENCE</scope>
    <source>
        <strain evidence="3">JCM 4633</strain>
    </source>
</reference>
<accession>A0A918TQX2</accession>
<dbReference type="SUPFAM" id="SSF47090">
    <property type="entry name" value="PGBD-like"/>
    <property type="match status" value="1"/>
</dbReference>
<dbReference type="EMBL" id="BMVB01000013">
    <property type="protein sequence ID" value="GHC59247.1"/>
    <property type="molecule type" value="Genomic_DNA"/>
</dbReference>
<feature type="domain" description="Peptidoglycan binding-like" evidence="2">
    <location>
        <begin position="57"/>
        <end position="115"/>
    </location>
</feature>
<protein>
    <recommendedName>
        <fullName evidence="2">Peptidoglycan binding-like domain-containing protein</fullName>
    </recommendedName>
</protein>
<evidence type="ECO:0000259" key="2">
    <source>
        <dbReference type="Pfam" id="PF01471"/>
    </source>
</evidence>
<proteinExistence type="predicted"/>
<dbReference type="AlphaFoldDB" id="A0A918TQX2"/>
<dbReference type="InterPro" id="IPR002477">
    <property type="entry name" value="Peptidoglycan-bd-like"/>
</dbReference>
<feature type="signal peptide" evidence="1">
    <location>
        <begin position="1"/>
        <end position="31"/>
    </location>
</feature>
<comment type="caution">
    <text evidence="3">The sequence shown here is derived from an EMBL/GenBank/DDBJ whole genome shotgun (WGS) entry which is preliminary data.</text>
</comment>
<dbReference type="Gene3D" id="1.10.101.10">
    <property type="entry name" value="PGBD-like superfamily/PGBD"/>
    <property type="match status" value="1"/>
</dbReference>
<keyword evidence="1" id="KW-0732">Signal</keyword>
<dbReference type="InterPro" id="IPR036366">
    <property type="entry name" value="PGBDSf"/>
</dbReference>
<dbReference type="Proteomes" id="UP000646244">
    <property type="component" value="Unassembled WGS sequence"/>
</dbReference>
<dbReference type="InterPro" id="IPR036365">
    <property type="entry name" value="PGBD-like_sf"/>
</dbReference>
<evidence type="ECO:0000313" key="4">
    <source>
        <dbReference type="Proteomes" id="UP000646244"/>
    </source>
</evidence>
<reference evidence="3" key="2">
    <citation type="submission" date="2020-09" db="EMBL/GenBank/DDBJ databases">
        <authorList>
            <person name="Sun Q."/>
            <person name="Ohkuma M."/>
        </authorList>
    </citation>
    <scope>NUCLEOTIDE SEQUENCE</scope>
    <source>
        <strain evidence="3">JCM 4633</strain>
    </source>
</reference>
<dbReference type="Pfam" id="PF01471">
    <property type="entry name" value="PG_binding_1"/>
    <property type="match status" value="1"/>
</dbReference>
<feature type="chain" id="PRO_5037715420" description="Peptidoglycan binding-like domain-containing protein" evidence="1">
    <location>
        <begin position="32"/>
        <end position="124"/>
    </location>
</feature>
<sequence>MKSSGRLAASATLVAALLVGAGALTAGTAAADEVPVEGLSCGFDGSHRPAAVQLGSTGPAVKEARCLLGFWGYLPVAHDPSGEFDEETGSAVKDFQADRGLTATGVVDAGTWDELRRSPRPRQG</sequence>
<dbReference type="RefSeq" id="WP_190111232.1">
    <property type="nucleotide sequence ID" value="NZ_BMVB01000013.1"/>
</dbReference>
<name>A0A918TQX2_STRCJ</name>
<evidence type="ECO:0000256" key="1">
    <source>
        <dbReference type="SAM" id="SignalP"/>
    </source>
</evidence>
<evidence type="ECO:0000313" key="3">
    <source>
        <dbReference type="EMBL" id="GHC59247.1"/>
    </source>
</evidence>